<feature type="region of interest" description="Disordered" evidence="1">
    <location>
        <begin position="845"/>
        <end position="942"/>
    </location>
</feature>
<dbReference type="Proteomes" id="UP000233469">
    <property type="component" value="Unassembled WGS sequence"/>
</dbReference>
<feature type="compositionally biased region" description="Basic and acidic residues" evidence="1">
    <location>
        <begin position="922"/>
        <end position="942"/>
    </location>
</feature>
<evidence type="ECO:0000313" key="3">
    <source>
        <dbReference type="EMBL" id="PKK59476.1"/>
    </source>
</evidence>
<feature type="compositionally biased region" description="Basic and acidic residues" evidence="1">
    <location>
        <begin position="364"/>
        <end position="375"/>
    </location>
</feature>
<dbReference type="VEuPathDB" id="FungiDB:RhiirA1_447078"/>
<dbReference type="VEuPathDB" id="FungiDB:FUN_009393"/>
<dbReference type="InterPro" id="IPR045455">
    <property type="entry name" value="NrS-1_pol-like_helicase"/>
</dbReference>
<dbReference type="VEuPathDB" id="FungiDB:RhiirFUN_012689"/>
<dbReference type="VEuPathDB" id="FungiDB:FUN_012320"/>
<feature type="compositionally biased region" description="Acidic residues" evidence="1">
    <location>
        <begin position="867"/>
        <end position="877"/>
    </location>
</feature>
<evidence type="ECO:0000256" key="1">
    <source>
        <dbReference type="SAM" id="MobiDB-lite"/>
    </source>
</evidence>
<feature type="compositionally biased region" description="Low complexity" evidence="1">
    <location>
        <begin position="412"/>
        <end position="429"/>
    </location>
</feature>
<dbReference type="VEuPathDB" id="FungiDB:RhiirFUN_006263"/>
<dbReference type="VEuPathDB" id="FungiDB:RhiirFUN_008156"/>
<accession>A0A2N1MCW6</accession>
<sequence>MTWTYRVVEATRGSQEGIQQGSRKEGKSGDALGQSFEEEGIGNRELHELNWKEYQKAFFYTQSEQSPSQKVEFNINKWFMIEYSTIRVAICDPQKSRNFKLGGQLYLIIFPGFLHILRLISTFESTTHLVVKFIFSHIQDIWCSGDWNLTEYIIKWLASVSAGRKIVLGTQLVYKTSDPQTILGSFNGQLQGASEAFYAYLRAIADTYPDFNGNPPPMTTSKQEHIISTLPPLFQFIKDTYLVVKNYMTDLPVQEFYRIYTSYCETHCISPLSKINASRILSNELGINSKVVRKGGKTPRVYSISREDLYKKFLNKNWIHETDEIDIEGIDIETSKKPASDSNALEKFLANIYNPANNLQDVQEKPAEEKPKPVIEEQPVSKRAPPPLPPKPEHLKEHSDSTTVDPILKQQPESPAESSAKSESLADSPASEQLIPEPDTEPEVDQDPEPKEGTRAHWAWQERHRWDRKPWVKNSKDQVFDNLYNTGKELWAKYQDASDDYDWEILAFEVEECPTTRIEDKYQYYLREVVDRFKDWIEYNGNLPKTPNRKAREIFEERPKTEMERQWEAANGIVDWDEEDLDRDIWCSGDWNLTEYIIKWLASVSAGRKIVLGTQLVYKTSDPQTILGSFNGQLQGKVLLLLKEMPTEKSQWNNMYRSLKDKVTGDIMEIHEKYKTPTHYKNFISTIVLTNENALRVENDDRRTVFLDMLPFRKGDLNYFKKLEDTMKYPGASEAFYAYFRAIADAYPDFNGNSPPMTASKQDHIISTLPPLFQFIKDTYLVKPTEEKSALVVPKKTSPPVPPKPDSLKVKPTPVINEDPIPEKSPVPIESDTDEIIDSFSDCYLSDEEPDQENEPPAEEPAFKVDDDYDVLDDLLSDSDPTTTDQVPEQQPESPAESSASVTKPDPEPAPEEQLIPEPEPEVDRDPEPKEGTQAHWAWQERHRWDYKPHQEVTKKMTPPCSRNQTLRFGVLGGLPKNGKWRTKVRSIRWSSEEWKTEN</sequence>
<feature type="region of interest" description="Disordered" evidence="1">
    <location>
        <begin position="364"/>
        <end position="456"/>
    </location>
</feature>
<feature type="compositionally biased region" description="Acidic residues" evidence="1">
    <location>
        <begin position="845"/>
        <end position="858"/>
    </location>
</feature>
<evidence type="ECO:0000259" key="2">
    <source>
        <dbReference type="Pfam" id="PF19263"/>
    </source>
</evidence>
<feature type="region of interest" description="Disordered" evidence="1">
    <location>
        <begin position="14"/>
        <end position="34"/>
    </location>
</feature>
<dbReference type="EMBL" id="LLXL01003031">
    <property type="protein sequence ID" value="PKK59476.1"/>
    <property type="molecule type" value="Genomic_DNA"/>
</dbReference>
<reference evidence="3 4" key="1">
    <citation type="submission" date="2016-04" db="EMBL/GenBank/DDBJ databases">
        <title>Genome analyses suggest a sexual origin of heterokaryosis in a supposedly ancient asexual fungus.</title>
        <authorList>
            <person name="Ropars J."/>
            <person name="Sedzielewska K."/>
            <person name="Noel J."/>
            <person name="Charron P."/>
            <person name="Farinelli L."/>
            <person name="Marton T."/>
            <person name="Kruger M."/>
            <person name="Pelin A."/>
            <person name="Brachmann A."/>
            <person name="Corradi N."/>
        </authorList>
    </citation>
    <scope>NUCLEOTIDE SEQUENCE [LARGE SCALE GENOMIC DNA]</scope>
    <source>
        <strain evidence="3 4">C2</strain>
    </source>
</reference>
<dbReference type="VEuPathDB" id="FungiDB:RhiirA1_405615"/>
<dbReference type="VEuPathDB" id="FungiDB:RhiirA1_401319"/>
<evidence type="ECO:0000313" key="4">
    <source>
        <dbReference type="Proteomes" id="UP000233469"/>
    </source>
</evidence>
<gene>
    <name evidence="3" type="ORF">RhiirC2_794791</name>
</gene>
<protein>
    <recommendedName>
        <fullName evidence="2">NrS-1 polymerase-like helicase domain-containing protein</fullName>
    </recommendedName>
</protein>
<dbReference type="VEuPathDB" id="FungiDB:RhiirA1_476376"/>
<feature type="compositionally biased region" description="Polar residues" evidence="1">
    <location>
        <begin position="886"/>
        <end position="902"/>
    </location>
</feature>
<feature type="compositionally biased region" description="Basic and acidic residues" evidence="1">
    <location>
        <begin position="391"/>
        <end position="400"/>
    </location>
</feature>
<organism evidence="3 4">
    <name type="scientific">Rhizophagus irregularis</name>
    <dbReference type="NCBI Taxonomy" id="588596"/>
    <lineage>
        <taxon>Eukaryota</taxon>
        <taxon>Fungi</taxon>
        <taxon>Fungi incertae sedis</taxon>
        <taxon>Mucoromycota</taxon>
        <taxon>Glomeromycotina</taxon>
        <taxon>Glomeromycetes</taxon>
        <taxon>Glomerales</taxon>
        <taxon>Glomeraceae</taxon>
        <taxon>Rhizophagus</taxon>
    </lineage>
</organism>
<comment type="caution">
    <text evidence="3">The sequence shown here is derived from an EMBL/GenBank/DDBJ whole genome shotgun (WGS) entry which is preliminary data.</text>
</comment>
<feature type="region of interest" description="Disordered" evidence="1">
    <location>
        <begin position="788"/>
        <end position="831"/>
    </location>
</feature>
<dbReference type="AlphaFoldDB" id="A0A2N1MCW6"/>
<dbReference type="Pfam" id="PF19263">
    <property type="entry name" value="DUF5906"/>
    <property type="match status" value="1"/>
</dbReference>
<feature type="compositionally biased region" description="Acidic residues" evidence="1">
    <location>
        <begin position="438"/>
        <end position="447"/>
    </location>
</feature>
<proteinExistence type="predicted"/>
<dbReference type="VEuPathDB" id="FungiDB:FUN_018669"/>
<reference evidence="3 4" key="2">
    <citation type="submission" date="2017-10" db="EMBL/GenBank/DDBJ databases">
        <title>Extensive intraspecific genome diversity in a model arbuscular mycorrhizal fungus.</title>
        <authorList>
            <person name="Chen E.C.H."/>
            <person name="Morin E."/>
            <person name="Baudet D."/>
            <person name="Noel J."/>
            <person name="Ndikumana S."/>
            <person name="Charron P."/>
            <person name="St-Onge C."/>
            <person name="Giorgi J."/>
            <person name="Grigoriev I.V."/>
            <person name="Roux C."/>
            <person name="Martin F.M."/>
            <person name="Corradi N."/>
        </authorList>
    </citation>
    <scope>NUCLEOTIDE SEQUENCE [LARGE SCALE GENOMIC DNA]</scope>
    <source>
        <strain evidence="3 4">C2</strain>
    </source>
</reference>
<name>A0A2N1MCW6_9GLOM</name>
<feature type="domain" description="NrS-1 polymerase-like helicase" evidence="2">
    <location>
        <begin position="613"/>
        <end position="703"/>
    </location>
</feature>